<gene>
    <name evidence="2" type="ORF">LTR24_009932</name>
</gene>
<dbReference type="InterPro" id="IPR000845">
    <property type="entry name" value="Nucleoside_phosphorylase_d"/>
</dbReference>
<dbReference type="SUPFAM" id="SSF53167">
    <property type="entry name" value="Purine and uridine phosphorylases"/>
    <property type="match status" value="1"/>
</dbReference>
<reference evidence="2 3" key="1">
    <citation type="submission" date="2023-08" db="EMBL/GenBank/DDBJ databases">
        <title>Black Yeasts Isolated from many extreme environments.</title>
        <authorList>
            <person name="Coleine C."/>
            <person name="Stajich J.E."/>
            <person name="Selbmann L."/>
        </authorList>
    </citation>
    <scope>NUCLEOTIDE SEQUENCE [LARGE SCALE GENOMIC DNA]</scope>
    <source>
        <strain evidence="2 3">CCFEE 5885</strain>
    </source>
</reference>
<dbReference type="PANTHER" id="PTHR46082">
    <property type="entry name" value="ATP/GTP-BINDING PROTEIN-RELATED"/>
    <property type="match status" value="1"/>
</dbReference>
<dbReference type="InterPro" id="IPR053137">
    <property type="entry name" value="NLR-like"/>
</dbReference>
<accession>A0ABR0JVQ9</accession>
<dbReference type="Pfam" id="PF01048">
    <property type="entry name" value="PNP_UDP_1"/>
    <property type="match status" value="1"/>
</dbReference>
<evidence type="ECO:0000313" key="2">
    <source>
        <dbReference type="EMBL" id="KAK5075727.1"/>
    </source>
</evidence>
<comment type="caution">
    <text evidence="2">The sequence shown here is derived from an EMBL/GenBank/DDBJ whole genome shotgun (WGS) entry which is preliminary data.</text>
</comment>
<evidence type="ECO:0000259" key="1">
    <source>
        <dbReference type="Pfam" id="PF01048"/>
    </source>
</evidence>
<proteinExistence type="predicted"/>
<dbReference type="InterPro" id="IPR035994">
    <property type="entry name" value="Nucleoside_phosphorylase_sf"/>
</dbReference>
<dbReference type="EMBL" id="JAVRRG010000252">
    <property type="protein sequence ID" value="KAK5075727.1"/>
    <property type="molecule type" value="Genomic_DNA"/>
</dbReference>
<name>A0ABR0JVQ9_9EURO</name>
<organism evidence="2 3">
    <name type="scientific">Lithohypha guttulata</name>
    <dbReference type="NCBI Taxonomy" id="1690604"/>
    <lineage>
        <taxon>Eukaryota</taxon>
        <taxon>Fungi</taxon>
        <taxon>Dikarya</taxon>
        <taxon>Ascomycota</taxon>
        <taxon>Pezizomycotina</taxon>
        <taxon>Eurotiomycetes</taxon>
        <taxon>Chaetothyriomycetidae</taxon>
        <taxon>Chaetothyriales</taxon>
        <taxon>Trichomeriaceae</taxon>
        <taxon>Lithohypha</taxon>
    </lineage>
</organism>
<dbReference type="Proteomes" id="UP001345013">
    <property type="component" value="Unassembled WGS sequence"/>
</dbReference>
<evidence type="ECO:0000313" key="3">
    <source>
        <dbReference type="Proteomes" id="UP001345013"/>
    </source>
</evidence>
<dbReference type="PANTHER" id="PTHR46082:SF6">
    <property type="entry name" value="AAA+ ATPASE DOMAIN-CONTAINING PROTEIN-RELATED"/>
    <property type="match status" value="1"/>
</dbReference>
<dbReference type="Gene3D" id="3.40.50.1580">
    <property type="entry name" value="Nucleoside phosphorylase domain"/>
    <property type="match status" value="1"/>
</dbReference>
<protein>
    <recommendedName>
        <fullName evidence="1">Nucleoside phosphorylase domain-containing protein</fullName>
    </recommendedName>
</protein>
<keyword evidence="3" id="KW-1185">Reference proteome</keyword>
<feature type="domain" description="Nucleoside phosphorylase" evidence="1">
    <location>
        <begin position="17"/>
        <end position="137"/>
    </location>
</feature>
<sequence length="406" mass="43932">MTEQAKPQPPKDRSGFTVAIICALTLESSAVEALLDDYYDENDHHYGKASGDPNTYTLGRIGRHNVVLAYMPGMGQINSTTVAAHFNKSFPKIRLGLVAGICGGVPQPPDAAEIFLGDVIISTGLVQIDFGRQLVNGIQRKDTLDDNLGRPNTEIRGFLGHLQGYLGRKNLRSRVQQAIKEVLEIDDFKTSPHPAPETDQLYVASYRHKHRIQGEGTCIVCDACIGDNDSVCDVALKASCTDLGCNRIVQRIRPAVVPQIFFGKLAESNQVMKSSLHRDNFAKEEKVLGYEMEGAGVWDNFPTIVIKGVCDYADSHKNKTWQPYAALTGAATAKAVLLAWSGIDEEAATPALATNPAASPPPQVNTATAARAAPRGGHIFSGNFNAGRDQNVGNVYDYGNRVEPKA</sequence>